<dbReference type="InterPro" id="IPR004307">
    <property type="entry name" value="TspO_MBR"/>
</dbReference>
<feature type="transmembrane region" description="Helical" evidence="6">
    <location>
        <begin position="134"/>
        <end position="155"/>
    </location>
</feature>
<feature type="transmembrane region" description="Helical" evidence="6">
    <location>
        <begin position="49"/>
        <end position="69"/>
    </location>
</feature>
<dbReference type="PANTHER" id="PTHR10057">
    <property type="entry name" value="PERIPHERAL-TYPE BENZODIAZEPINE RECEPTOR"/>
    <property type="match status" value="1"/>
</dbReference>
<evidence type="ECO:0000256" key="1">
    <source>
        <dbReference type="ARBA" id="ARBA00004141"/>
    </source>
</evidence>
<evidence type="ECO:0000256" key="4">
    <source>
        <dbReference type="ARBA" id="ARBA00022989"/>
    </source>
</evidence>
<protein>
    <submittedName>
        <fullName evidence="7">TspO/MBR related protein</fullName>
    </submittedName>
</protein>
<dbReference type="Pfam" id="PF03073">
    <property type="entry name" value="TspO_MBR"/>
    <property type="match status" value="1"/>
</dbReference>
<keyword evidence="4 6" id="KW-1133">Transmembrane helix</keyword>
<gene>
    <name evidence="7" type="ORF">EDD73_10357</name>
</gene>
<dbReference type="EMBL" id="SLXT01000003">
    <property type="protein sequence ID" value="TCP68428.1"/>
    <property type="molecule type" value="Genomic_DNA"/>
</dbReference>
<dbReference type="PIRSF" id="PIRSF005859">
    <property type="entry name" value="PBR"/>
    <property type="match status" value="1"/>
</dbReference>
<organism evidence="7 8">
    <name type="scientific">Heliophilum fasciatum</name>
    <dbReference type="NCBI Taxonomy" id="35700"/>
    <lineage>
        <taxon>Bacteria</taxon>
        <taxon>Bacillati</taxon>
        <taxon>Bacillota</taxon>
        <taxon>Clostridia</taxon>
        <taxon>Eubacteriales</taxon>
        <taxon>Heliobacteriaceae</taxon>
        <taxon>Heliophilum</taxon>
    </lineage>
</organism>
<evidence type="ECO:0000256" key="3">
    <source>
        <dbReference type="ARBA" id="ARBA00022692"/>
    </source>
</evidence>
<proteinExistence type="inferred from homology"/>
<reference evidence="7 8" key="1">
    <citation type="submission" date="2019-03" db="EMBL/GenBank/DDBJ databases">
        <title>Genomic Encyclopedia of Type Strains, Phase IV (KMG-IV): sequencing the most valuable type-strain genomes for metagenomic binning, comparative biology and taxonomic classification.</title>
        <authorList>
            <person name="Goeker M."/>
        </authorList>
    </citation>
    <scope>NUCLEOTIDE SEQUENCE [LARGE SCALE GENOMIC DNA]</scope>
    <source>
        <strain evidence="7 8">DSM 11170</strain>
    </source>
</reference>
<dbReference type="Gene3D" id="1.20.1260.100">
    <property type="entry name" value="TspO/MBR protein"/>
    <property type="match status" value="1"/>
</dbReference>
<dbReference type="GO" id="GO:0033013">
    <property type="term" value="P:tetrapyrrole metabolic process"/>
    <property type="evidence" value="ECO:0007669"/>
    <property type="project" value="UniProtKB-ARBA"/>
</dbReference>
<evidence type="ECO:0000256" key="2">
    <source>
        <dbReference type="ARBA" id="ARBA00007524"/>
    </source>
</evidence>
<dbReference type="GO" id="GO:0016020">
    <property type="term" value="C:membrane"/>
    <property type="evidence" value="ECO:0007669"/>
    <property type="project" value="UniProtKB-SubCell"/>
</dbReference>
<keyword evidence="8" id="KW-1185">Reference proteome</keyword>
<evidence type="ECO:0000256" key="6">
    <source>
        <dbReference type="SAM" id="Phobius"/>
    </source>
</evidence>
<name>A0A4R2RY37_9FIRM</name>
<sequence>MQILSDILKLLSSLLLCQVASYAGSIFTIHSMVWYAALVKPEFNPANGTFAPVWTVLYILMGIAYFLVWRKKEAMPETRSAMLFFVLQLFLNILWSWLFFEMQSPGWAMLEIFFLWGAVLITTIKFFKISRWAGVLLLPILVRVAYEGLLNYYIWWLNP</sequence>
<dbReference type="InterPro" id="IPR038330">
    <property type="entry name" value="TspO/MBR-related_sf"/>
</dbReference>
<dbReference type="PANTHER" id="PTHR10057:SF0">
    <property type="entry name" value="TRANSLOCATOR PROTEIN"/>
    <property type="match status" value="1"/>
</dbReference>
<accession>A0A4R2RY37</accession>
<dbReference type="RefSeq" id="WP_131918025.1">
    <property type="nucleotide sequence ID" value="NZ_JAOQNU010000003.1"/>
</dbReference>
<evidence type="ECO:0000256" key="5">
    <source>
        <dbReference type="ARBA" id="ARBA00023136"/>
    </source>
</evidence>
<dbReference type="Proteomes" id="UP000294813">
    <property type="component" value="Unassembled WGS sequence"/>
</dbReference>
<dbReference type="FunFam" id="1.20.1260.100:FF:000001">
    <property type="entry name" value="translocator protein 2"/>
    <property type="match status" value="1"/>
</dbReference>
<evidence type="ECO:0000313" key="8">
    <source>
        <dbReference type="Proteomes" id="UP000294813"/>
    </source>
</evidence>
<keyword evidence="5 6" id="KW-0472">Membrane</keyword>
<comment type="subcellular location">
    <subcellularLocation>
        <location evidence="1">Membrane</location>
        <topology evidence="1">Multi-pass membrane protein</topology>
    </subcellularLocation>
</comment>
<keyword evidence="3 6" id="KW-0812">Transmembrane</keyword>
<feature type="transmembrane region" description="Helical" evidence="6">
    <location>
        <begin position="12"/>
        <end position="37"/>
    </location>
</feature>
<dbReference type="CDD" id="cd15904">
    <property type="entry name" value="TSPO_MBR"/>
    <property type="match status" value="1"/>
</dbReference>
<comment type="caution">
    <text evidence="7">The sequence shown here is derived from an EMBL/GenBank/DDBJ whole genome shotgun (WGS) entry which is preliminary data.</text>
</comment>
<comment type="similarity">
    <text evidence="2">Belongs to the TspO/BZRP family.</text>
</comment>
<feature type="transmembrane region" description="Helical" evidence="6">
    <location>
        <begin position="81"/>
        <end position="100"/>
    </location>
</feature>
<feature type="transmembrane region" description="Helical" evidence="6">
    <location>
        <begin position="106"/>
        <end position="127"/>
    </location>
</feature>
<dbReference type="AlphaFoldDB" id="A0A4R2RY37"/>
<evidence type="ECO:0000313" key="7">
    <source>
        <dbReference type="EMBL" id="TCP68428.1"/>
    </source>
</evidence>
<dbReference type="OrthoDB" id="9795496at2"/>